<comment type="caution">
    <text evidence="2">The sequence shown here is derived from an EMBL/GenBank/DDBJ whole genome shotgun (WGS) entry which is preliminary data.</text>
</comment>
<organism evidence="2 3">
    <name type="scientific">Crepidotus variabilis</name>
    <dbReference type="NCBI Taxonomy" id="179855"/>
    <lineage>
        <taxon>Eukaryota</taxon>
        <taxon>Fungi</taxon>
        <taxon>Dikarya</taxon>
        <taxon>Basidiomycota</taxon>
        <taxon>Agaricomycotina</taxon>
        <taxon>Agaricomycetes</taxon>
        <taxon>Agaricomycetidae</taxon>
        <taxon>Agaricales</taxon>
        <taxon>Agaricineae</taxon>
        <taxon>Crepidotaceae</taxon>
        <taxon>Crepidotus</taxon>
    </lineage>
</organism>
<dbReference type="Proteomes" id="UP000807306">
    <property type="component" value="Unassembled WGS sequence"/>
</dbReference>
<protein>
    <submittedName>
        <fullName evidence="2">Uncharacterized protein</fullName>
    </submittedName>
</protein>
<name>A0A9P6EB93_9AGAR</name>
<accession>A0A9P6EB93</accession>
<feature type="compositionally biased region" description="Polar residues" evidence="1">
    <location>
        <begin position="708"/>
        <end position="721"/>
    </location>
</feature>
<evidence type="ECO:0000313" key="2">
    <source>
        <dbReference type="EMBL" id="KAF9525835.1"/>
    </source>
</evidence>
<sequence>MAAMDDFTLARKPRSDAAYGVEARKAIHMFKAPYRAAKTPAERDVIFRRDICVNLWNYWEAQGMDPPRDGPVFRDKVKKLAAWIHNNWRPKVQETRQGYTMTRVRDLEVLADLHVEKMTEAYKELLGVDEILDIHSQAIFNNRTAVAKTVKESLTVTEQRQLEAEVARRKKEGLPKEIQLRNASRHAAKKVKAAAEIWRKEMDLSTLVFFAYRGGDDKISVAFNSNFDRQGKTYIDKFSKAYNDKVLGMRRGIIEYMKKVNSPLLISGAEAEQVAAAALEQLTCTDNGFPIIPADIKNANKETLEVYFGNFIAIHYQMAGGLGLVPWKKLSEDTRTFVEACYLPRAFVLSKPRDVKAAKIKQFFEHILKREEKHSPSDSFRFARVIGRRGGDAIQAIYPGPLESAGATRVKPRKSKAKPKPKGKAKHLSTTQLNALIPIDPSSRGSDWEITAEERNGVGGTIDFDPQTSTNEGVLTRWVPAGVSNLGFDVPIGAAAENNIRQEDDPFMVTPSNYVGLAEESRREDTSTFNPQGQLPVKQIRTTRPAARPMPTSTLSVAERVTELLGEDYRLGGARARVNAFSGTQAVSSSPSRSIASVMPRQAPARTDHGLINAPQLVNPPVSSLSEHIAGIQTPSLVETQLVPASANNDSNGDEERITSGVPVIHTTRNELQPPTGQHIEPQRNEEQVSRDVLDQQSPARKRRKGSNGASLTAVQGTSSAAPRHTADARAHAVVLEIRLASR</sequence>
<dbReference type="EMBL" id="MU157879">
    <property type="protein sequence ID" value="KAF9525835.1"/>
    <property type="molecule type" value="Genomic_DNA"/>
</dbReference>
<evidence type="ECO:0000256" key="1">
    <source>
        <dbReference type="SAM" id="MobiDB-lite"/>
    </source>
</evidence>
<dbReference type="OrthoDB" id="3063364at2759"/>
<dbReference type="AlphaFoldDB" id="A0A9P6EB93"/>
<keyword evidence="3" id="KW-1185">Reference proteome</keyword>
<feature type="compositionally biased region" description="Basic residues" evidence="1">
    <location>
        <begin position="410"/>
        <end position="427"/>
    </location>
</feature>
<proteinExistence type="predicted"/>
<feature type="region of interest" description="Disordered" evidence="1">
    <location>
        <begin position="404"/>
        <end position="428"/>
    </location>
</feature>
<reference evidence="2" key="1">
    <citation type="submission" date="2020-11" db="EMBL/GenBank/DDBJ databases">
        <authorList>
            <consortium name="DOE Joint Genome Institute"/>
            <person name="Ahrendt S."/>
            <person name="Riley R."/>
            <person name="Andreopoulos W."/>
            <person name="Labutti K."/>
            <person name="Pangilinan J."/>
            <person name="Ruiz-Duenas F.J."/>
            <person name="Barrasa J.M."/>
            <person name="Sanchez-Garcia M."/>
            <person name="Camarero S."/>
            <person name="Miyauchi S."/>
            <person name="Serrano A."/>
            <person name="Linde D."/>
            <person name="Babiker R."/>
            <person name="Drula E."/>
            <person name="Ayuso-Fernandez I."/>
            <person name="Pacheco R."/>
            <person name="Padilla G."/>
            <person name="Ferreira P."/>
            <person name="Barriuso J."/>
            <person name="Kellner H."/>
            <person name="Castanera R."/>
            <person name="Alfaro M."/>
            <person name="Ramirez L."/>
            <person name="Pisabarro A.G."/>
            <person name="Kuo A."/>
            <person name="Tritt A."/>
            <person name="Lipzen A."/>
            <person name="He G."/>
            <person name="Yan M."/>
            <person name="Ng V."/>
            <person name="Cullen D."/>
            <person name="Martin F."/>
            <person name="Rosso M.-N."/>
            <person name="Henrissat B."/>
            <person name="Hibbett D."/>
            <person name="Martinez A.T."/>
            <person name="Grigoriev I.V."/>
        </authorList>
    </citation>
    <scope>NUCLEOTIDE SEQUENCE</scope>
    <source>
        <strain evidence="2">CBS 506.95</strain>
    </source>
</reference>
<gene>
    <name evidence="2" type="ORF">CPB83DRAFT_896721</name>
</gene>
<feature type="compositionally biased region" description="Basic and acidic residues" evidence="1">
    <location>
        <begin position="681"/>
        <end position="694"/>
    </location>
</feature>
<evidence type="ECO:0000313" key="3">
    <source>
        <dbReference type="Proteomes" id="UP000807306"/>
    </source>
</evidence>
<feature type="region of interest" description="Disordered" evidence="1">
    <location>
        <begin position="645"/>
        <end position="727"/>
    </location>
</feature>